<dbReference type="Gene3D" id="3.90.180.10">
    <property type="entry name" value="Medium-chain alcohol dehydrogenases, catalytic domain"/>
    <property type="match status" value="1"/>
</dbReference>
<protein>
    <submittedName>
        <fullName evidence="4">Zinc-binding dehydrogenase</fullName>
    </submittedName>
</protein>
<keyword evidence="1" id="KW-0521">NADP</keyword>
<dbReference type="RefSeq" id="WP_101560250.1">
    <property type="nucleotide sequence ID" value="NZ_CP113787.1"/>
</dbReference>
<dbReference type="AlphaFoldDB" id="A0AA47FG49"/>
<accession>A0AA47FG49</accession>
<evidence type="ECO:0000256" key="2">
    <source>
        <dbReference type="ARBA" id="ARBA00023002"/>
    </source>
</evidence>
<reference evidence="4" key="1">
    <citation type="submission" date="2022-11" db="EMBL/GenBank/DDBJ databases">
        <title>Dental biofilm bacteria. Genome sequencing and assembly.</title>
        <authorList>
            <person name="Robertsson C."/>
        </authorList>
    </citation>
    <scope>NUCLEOTIDE SEQUENCE</scope>
    <source>
        <strain evidence="4">CW</strain>
    </source>
</reference>
<organism evidence="4 5">
    <name type="scientific">Actinomyces naeslundii</name>
    <dbReference type="NCBI Taxonomy" id="1655"/>
    <lineage>
        <taxon>Bacteria</taxon>
        <taxon>Bacillati</taxon>
        <taxon>Actinomycetota</taxon>
        <taxon>Actinomycetes</taxon>
        <taxon>Actinomycetales</taxon>
        <taxon>Actinomycetaceae</taxon>
        <taxon>Actinomyces</taxon>
    </lineage>
</organism>
<keyword evidence="2" id="KW-0560">Oxidoreductase</keyword>
<dbReference type="Gene3D" id="3.40.50.720">
    <property type="entry name" value="NAD(P)-binding Rossmann-like Domain"/>
    <property type="match status" value="1"/>
</dbReference>
<dbReference type="SUPFAM" id="SSF50129">
    <property type="entry name" value="GroES-like"/>
    <property type="match status" value="1"/>
</dbReference>
<proteinExistence type="predicted"/>
<dbReference type="InterPro" id="IPR013149">
    <property type="entry name" value="ADH-like_C"/>
</dbReference>
<sequence length="319" mass="33461">MHALIINRHDRFDGLEYAEVETPLPAEGEVSIDVDFAGVGLIDALWTTGRMPSRLGRIPGLEVSGSIRELGTGVTDLTVGQKVAAILPNTGGFAEVVCTPASLVAEVPNALAMDLASVVPINTVTAHLALTTVARFAAGESLLIHAGVGGLGSQFAQVARALGAGRVDAVVGTDAKKEIARGFGYDNSYLRDDLAAIPEDFYDIVVDPVGGKATEDAFRVLRSGGRLIRVGNASQAEDVAVNSTQHWLQNKTTAGFNVGAWLAAHPEEGTESLRWSLDSVANGTIRVDLTDVANITDAARLLEALETGQTTGKVALRVR</sequence>
<name>A0AA47FG49_ACTNA</name>
<dbReference type="Pfam" id="PF08240">
    <property type="entry name" value="ADH_N"/>
    <property type="match status" value="1"/>
</dbReference>
<feature type="domain" description="Enoyl reductase (ER)" evidence="3">
    <location>
        <begin position="10"/>
        <end position="316"/>
    </location>
</feature>
<dbReference type="GO" id="GO:0070402">
    <property type="term" value="F:NADPH binding"/>
    <property type="evidence" value="ECO:0007669"/>
    <property type="project" value="TreeGrafter"/>
</dbReference>
<evidence type="ECO:0000313" key="5">
    <source>
        <dbReference type="Proteomes" id="UP001163127"/>
    </source>
</evidence>
<dbReference type="GO" id="GO:0016651">
    <property type="term" value="F:oxidoreductase activity, acting on NAD(P)H"/>
    <property type="evidence" value="ECO:0007669"/>
    <property type="project" value="TreeGrafter"/>
</dbReference>
<dbReference type="InterPro" id="IPR020843">
    <property type="entry name" value="ER"/>
</dbReference>
<evidence type="ECO:0000256" key="1">
    <source>
        <dbReference type="ARBA" id="ARBA00022857"/>
    </source>
</evidence>
<dbReference type="SUPFAM" id="SSF51735">
    <property type="entry name" value="NAD(P)-binding Rossmann-fold domains"/>
    <property type="match status" value="1"/>
</dbReference>
<dbReference type="PANTHER" id="PTHR48106">
    <property type="entry name" value="QUINONE OXIDOREDUCTASE PIG3-RELATED"/>
    <property type="match status" value="1"/>
</dbReference>
<dbReference type="InterPro" id="IPR011032">
    <property type="entry name" value="GroES-like_sf"/>
</dbReference>
<gene>
    <name evidence="4" type="ORF">OFA60_11445</name>
</gene>
<dbReference type="InterPro" id="IPR036291">
    <property type="entry name" value="NAD(P)-bd_dom_sf"/>
</dbReference>
<dbReference type="Proteomes" id="UP001163127">
    <property type="component" value="Chromosome"/>
</dbReference>
<evidence type="ECO:0000313" key="4">
    <source>
        <dbReference type="EMBL" id="WAL42641.1"/>
    </source>
</evidence>
<dbReference type="Pfam" id="PF00107">
    <property type="entry name" value="ADH_zinc_N"/>
    <property type="match status" value="1"/>
</dbReference>
<dbReference type="SMART" id="SM00829">
    <property type="entry name" value="PKS_ER"/>
    <property type="match status" value="1"/>
</dbReference>
<dbReference type="EMBL" id="CP113787">
    <property type="protein sequence ID" value="WAL42641.1"/>
    <property type="molecule type" value="Genomic_DNA"/>
</dbReference>
<dbReference type="InterPro" id="IPR013154">
    <property type="entry name" value="ADH-like_N"/>
</dbReference>
<evidence type="ECO:0000259" key="3">
    <source>
        <dbReference type="SMART" id="SM00829"/>
    </source>
</evidence>